<proteinExistence type="predicted"/>
<dbReference type="Proteomes" id="UP000664991">
    <property type="component" value="Unassembled WGS sequence"/>
</dbReference>
<sequence length="171" mass="19249">MELWADICPWFSFTGFTFFFGSSSLLPMISGVTNPGEDRQTNESTFMPPGTSRDLLGLRSLELTVCSEGSHCNKKPPQYLEEQPRSLQLEKPCVQQPRPSTAKNHFLIVWTAVEPGNDSCRSPHTQGPTLRNKKKHHSEKPEDHNRKVAPIHPSSRKALTQQQRPSAAKDK</sequence>
<organism evidence="2 3">
    <name type="scientific">Ovis aries</name>
    <name type="common">Sheep</name>
    <dbReference type="NCBI Taxonomy" id="9940"/>
    <lineage>
        <taxon>Eukaryota</taxon>
        <taxon>Metazoa</taxon>
        <taxon>Chordata</taxon>
        <taxon>Craniata</taxon>
        <taxon>Vertebrata</taxon>
        <taxon>Euteleostomi</taxon>
        <taxon>Mammalia</taxon>
        <taxon>Eutheria</taxon>
        <taxon>Laurasiatheria</taxon>
        <taxon>Artiodactyla</taxon>
        <taxon>Ruminantia</taxon>
        <taxon>Pecora</taxon>
        <taxon>Bovidae</taxon>
        <taxon>Caprinae</taxon>
        <taxon>Ovis</taxon>
    </lineage>
</organism>
<feature type="region of interest" description="Disordered" evidence="1">
    <location>
        <begin position="117"/>
        <end position="171"/>
    </location>
</feature>
<evidence type="ECO:0000313" key="3">
    <source>
        <dbReference type="Proteomes" id="UP000664991"/>
    </source>
</evidence>
<dbReference type="AlphaFoldDB" id="A0A836A9Z3"/>
<accession>A0A836A9Z3</accession>
<gene>
    <name evidence="2" type="ORF">JEQ12_014149</name>
</gene>
<evidence type="ECO:0000256" key="1">
    <source>
        <dbReference type="SAM" id="MobiDB-lite"/>
    </source>
</evidence>
<feature type="compositionally biased region" description="Polar residues" evidence="1">
    <location>
        <begin position="119"/>
        <end position="129"/>
    </location>
</feature>
<name>A0A836A9Z3_SHEEP</name>
<evidence type="ECO:0000313" key="2">
    <source>
        <dbReference type="EMBL" id="KAG5211720.1"/>
    </source>
</evidence>
<reference evidence="2 3" key="1">
    <citation type="submission" date="2020-12" db="EMBL/GenBank/DDBJ databases">
        <title>De novo assembly of Tibetan sheep genome.</title>
        <authorList>
            <person name="Li X."/>
        </authorList>
    </citation>
    <scope>NUCLEOTIDE SEQUENCE [LARGE SCALE GENOMIC DNA]</scope>
    <source>
        <tissue evidence="2">Heart</tissue>
    </source>
</reference>
<comment type="caution">
    <text evidence="2">The sequence shown here is derived from an EMBL/GenBank/DDBJ whole genome shotgun (WGS) entry which is preliminary data.</text>
</comment>
<protein>
    <submittedName>
        <fullName evidence="2">Uncharacterized protein</fullName>
    </submittedName>
</protein>
<dbReference type="EMBL" id="JAEMGP010000003">
    <property type="protein sequence ID" value="KAG5211720.1"/>
    <property type="molecule type" value="Genomic_DNA"/>
</dbReference>